<evidence type="ECO:0000313" key="2">
    <source>
        <dbReference type="EMBL" id="MBF4808071.1"/>
    </source>
</evidence>
<proteinExistence type="predicted"/>
<organism evidence="2 3">
    <name type="scientific">Lancefieldella rimae</name>
    <dbReference type="NCBI Taxonomy" id="1383"/>
    <lineage>
        <taxon>Bacteria</taxon>
        <taxon>Bacillati</taxon>
        <taxon>Actinomycetota</taxon>
        <taxon>Coriobacteriia</taxon>
        <taxon>Coriobacteriales</taxon>
        <taxon>Atopobiaceae</taxon>
        <taxon>Lancefieldella</taxon>
    </lineage>
</organism>
<dbReference type="GO" id="GO:0051301">
    <property type="term" value="P:cell division"/>
    <property type="evidence" value="ECO:0007669"/>
    <property type="project" value="UniProtKB-KW"/>
</dbReference>
<gene>
    <name evidence="2" type="ORF">HXK26_05190</name>
</gene>
<dbReference type="AlphaFoldDB" id="A0A930YS46"/>
<evidence type="ECO:0000256" key="1">
    <source>
        <dbReference type="SAM" id="MobiDB-lite"/>
    </source>
</evidence>
<feature type="region of interest" description="Disordered" evidence="1">
    <location>
        <begin position="1"/>
        <end position="46"/>
    </location>
</feature>
<sequence length="46" mass="5013">PRKASRPSMPSARPTQAPAPAPAPRPAATTNDKEFDIPDFLKRSRI</sequence>
<reference evidence="2" key="1">
    <citation type="submission" date="2020-04" db="EMBL/GenBank/DDBJ databases">
        <title>Deep metagenomics examines the oral microbiome during advanced dental caries in children, revealing novel taxa and co-occurrences with host molecules.</title>
        <authorList>
            <person name="Baker J.L."/>
            <person name="Morton J.T."/>
            <person name="Dinis M."/>
            <person name="Alvarez R."/>
            <person name="Tran N.C."/>
            <person name="Knight R."/>
            <person name="Edlund A."/>
        </authorList>
    </citation>
    <scope>NUCLEOTIDE SEQUENCE</scope>
    <source>
        <strain evidence="2">JCVI_38_bin.5</strain>
    </source>
</reference>
<feature type="non-terminal residue" evidence="2">
    <location>
        <position position="1"/>
    </location>
</feature>
<comment type="caution">
    <text evidence="2">The sequence shown here is derived from an EMBL/GenBank/DDBJ whole genome shotgun (WGS) entry which is preliminary data.</text>
</comment>
<dbReference type="EMBL" id="JABZGW010000217">
    <property type="protein sequence ID" value="MBF4808071.1"/>
    <property type="molecule type" value="Genomic_DNA"/>
</dbReference>
<protein>
    <submittedName>
        <fullName evidence="2">Cell division protein FtsZ</fullName>
    </submittedName>
</protein>
<accession>A0A930YS46</accession>
<evidence type="ECO:0000313" key="3">
    <source>
        <dbReference type="Proteomes" id="UP000698335"/>
    </source>
</evidence>
<keyword evidence="2" id="KW-0132">Cell division</keyword>
<keyword evidence="2" id="KW-0131">Cell cycle</keyword>
<dbReference type="Proteomes" id="UP000698335">
    <property type="component" value="Unassembled WGS sequence"/>
</dbReference>
<name>A0A930YS46_9ACTN</name>
<feature type="compositionally biased region" description="Basic and acidic residues" evidence="1">
    <location>
        <begin position="31"/>
        <end position="46"/>
    </location>
</feature>